<name>A0A370DF72_9GAMM</name>
<evidence type="ECO:0000313" key="2">
    <source>
        <dbReference type="Proteomes" id="UP000254771"/>
    </source>
</evidence>
<sequence length="812" mass="90849">MNGRKGILAILLLILLLTAGCATMRVDVDVYKGPMSNHEDVQIEQMAVMAIGAKPVLLKLRDQFLVVDERCVRPGSGNWDKLNSKAEARRINAILCLYENRAESLMGRYLSQAERLLERLENTDPDKDRQAYKRLMSEMLSLALKVIVEVNQPRFNKLVDQHEVTRLATDVVVSIVKVGELEKELKAAKRKSGHQKQLFALTEQLENAPGFFSKKEVLRVWLEGNPFDTVRMIRDVQRRKKIDALVLMNPDGRPLIPMMKRRLAQLATTVSGLDFEKGRLDDGLETLVENYLDSRDGNLQGDIRDGEACIGVACEEKRQRRRLRDALIRFAEKILVIANHRELFEKSERLDRYTLVLQAIGNSILNQADELTHAKSHQRQLEHQQVSEHQALEQAAKAVNDYAAPARAGKNQREVLDDLIAFLRYDLVLATRDGGDAGRAGQIEKALKLALEHRASMIHIRPPSAYLRSSFAATGLQDESRIRWKNMLDERGFKASLPFGWGERLVNKDDKYRIPILESIDKQYWQNINRVRVSGGGNTNYAIAKDDIGNWYVKSFSADPTPVIRGAQRMALFAAGGGSVNLLSRLDRQQALQKQIDKKLANGEDVTADLKTQREFEAEEPAGGSPALQRVFERNREAYIAATQEEFNDLRVKVGQGAASLDKALSAAWKAEISFTGDVDGSRKVDFVKKLNEKLAASNSFLVNARQALHLSDDGSKSAEKDKQVTDAQREKGIVVALKQLRRMHNALYAKVGAIDLIAAGPAHAEAVNNRTQAALDVSRIILGEVLAAAEKRRGNLKHYEDAVLIIGDASE</sequence>
<protein>
    <submittedName>
        <fullName evidence="1">Uncharacterized protein</fullName>
    </submittedName>
</protein>
<accession>A0A370DF72</accession>
<reference evidence="1 2" key="1">
    <citation type="journal article" date="2018" name="ISME J.">
        <title>Endosymbiont genomes yield clues of tubeworm success.</title>
        <authorList>
            <person name="Li Y."/>
            <person name="Liles M.R."/>
            <person name="Halanych K.M."/>
        </authorList>
    </citation>
    <scope>NUCLEOTIDE SEQUENCE [LARGE SCALE GENOMIC DNA]</scope>
    <source>
        <strain evidence="1">A1462</strain>
    </source>
</reference>
<gene>
    <name evidence="1" type="ORF">DIZ78_13745</name>
</gene>
<dbReference type="Proteomes" id="UP000254771">
    <property type="component" value="Unassembled WGS sequence"/>
</dbReference>
<proteinExistence type="predicted"/>
<dbReference type="PROSITE" id="PS51257">
    <property type="entry name" value="PROKAR_LIPOPROTEIN"/>
    <property type="match status" value="1"/>
</dbReference>
<comment type="caution">
    <text evidence="1">The sequence shown here is derived from an EMBL/GenBank/DDBJ whole genome shotgun (WGS) entry which is preliminary data.</text>
</comment>
<keyword evidence="2" id="KW-1185">Reference proteome</keyword>
<evidence type="ECO:0000313" key="1">
    <source>
        <dbReference type="EMBL" id="RDH83575.1"/>
    </source>
</evidence>
<organism evidence="1 2">
    <name type="scientific">endosymbiont of Escarpia spicata</name>
    <dbReference type="NCBI Taxonomy" id="2200908"/>
    <lineage>
        <taxon>Bacteria</taxon>
        <taxon>Pseudomonadati</taxon>
        <taxon>Pseudomonadota</taxon>
        <taxon>Gammaproteobacteria</taxon>
        <taxon>sulfur-oxidizing symbionts</taxon>
    </lineage>
</organism>
<dbReference type="EMBL" id="QFXE01000018">
    <property type="protein sequence ID" value="RDH83575.1"/>
    <property type="molecule type" value="Genomic_DNA"/>
</dbReference>
<dbReference type="AlphaFoldDB" id="A0A370DF72"/>